<dbReference type="InterPro" id="IPR043502">
    <property type="entry name" value="DNA/RNA_pol_sf"/>
</dbReference>
<dbReference type="EMBL" id="PKPP01000054">
    <property type="protein sequence ID" value="PWA98691.1"/>
    <property type="molecule type" value="Genomic_DNA"/>
</dbReference>
<dbReference type="PANTHER" id="PTHR48475:SF2">
    <property type="entry name" value="RIBONUCLEASE H"/>
    <property type="match status" value="1"/>
</dbReference>
<feature type="compositionally biased region" description="Basic and acidic residues" evidence="1">
    <location>
        <begin position="361"/>
        <end position="376"/>
    </location>
</feature>
<dbReference type="PANTHER" id="PTHR48475">
    <property type="entry name" value="RIBONUCLEASE H"/>
    <property type="match status" value="1"/>
</dbReference>
<reference evidence="2 3" key="1">
    <citation type="journal article" date="2018" name="Mol. Plant">
        <title>The genome of Artemisia annua provides insight into the evolution of Asteraceae family and artemisinin biosynthesis.</title>
        <authorList>
            <person name="Shen Q."/>
            <person name="Zhang L."/>
            <person name="Liao Z."/>
            <person name="Wang S."/>
            <person name="Yan T."/>
            <person name="Shi P."/>
            <person name="Liu M."/>
            <person name="Fu X."/>
            <person name="Pan Q."/>
            <person name="Wang Y."/>
            <person name="Lv Z."/>
            <person name="Lu X."/>
            <person name="Zhang F."/>
            <person name="Jiang W."/>
            <person name="Ma Y."/>
            <person name="Chen M."/>
            <person name="Hao X."/>
            <person name="Li L."/>
            <person name="Tang Y."/>
            <person name="Lv G."/>
            <person name="Zhou Y."/>
            <person name="Sun X."/>
            <person name="Brodelius P.E."/>
            <person name="Rose J.K.C."/>
            <person name="Tang K."/>
        </authorList>
    </citation>
    <scope>NUCLEOTIDE SEQUENCE [LARGE SCALE GENOMIC DNA]</scope>
    <source>
        <strain evidence="3">cv. Huhao1</strain>
        <tissue evidence="2">Leaf</tissue>
    </source>
</reference>
<organism evidence="2 3">
    <name type="scientific">Artemisia annua</name>
    <name type="common">Sweet wormwood</name>
    <dbReference type="NCBI Taxonomy" id="35608"/>
    <lineage>
        <taxon>Eukaryota</taxon>
        <taxon>Viridiplantae</taxon>
        <taxon>Streptophyta</taxon>
        <taxon>Embryophyta</taxon>
        <taxon>Tracheophyta</taxon>
        <taxon>Spermatophyta</taxon>
        <taxon>Magnoliopsida</taxon>
        <taxon>eudicotyledons</taxon>
        <taxon>Gunneridae</taxon>
        <taxon>Pentapetalae</taxon>
        <taxon>asterids</taxon>
        <taxon>campanulids</taxon>
        <taxon>Asterales</taxon>
        <taxon>Asteraceae</taxon>
        <taxon>Asteroideae</taxon>
        <taxon>Anthemideae</taxon>
        <taxon>Artemisiinae</taxon>
        <taxon>Artemisia</taxon>
    </lineage>
</organism>
<accession>A0A2U1QL00</accession>
<evidence type="ECO:0000256" key="1">
    <source>
        <dbReference type="SAM" id="MobiDB-lite"/>
    </source>
</evidence>
<dbReference type="OrthoDB" id="673934at2759"/>
<proteinExistence type="predicted"/>
<comment type="caution">
    <text evidence="2">The sequence shown here is derived from an EMBL/GenBank/DDBJ whole genome shotgun (WGS) entry which is preliminary data.</text>
</comment>
<dbReference type="SUPFAM" id="SSF56672">
    <property type="entry name" value="DNA/RNA polymerases"/>
    <property type="match status" value="1"/>
</dbReference>
<sequence length="383" mass="43779">MLGKIGYPVWHHKYKQSQGKQNQSKSKDVEKGKCHGLNVNHRRTAVSISSGSSNFTFTCEQFENLMRNVLKDMKPGATSGDCTNDELEFVTDIEATNHMTPFCRDVINAKILEILPKITFPNGHSLLLKMCHLNEHPLAKRGIQANLTEEKITSKVQTQRSPGRAHSLEDRLETLREFLTKGVGRSSSFFKARNKGINEISYQWSMEAEAAFQRWKEYMEIFLTVTAPAKGEILFLHLATPFDGFSAIFLAEKRNVHIPLYFASRYLQGIEQSYVDSERLILALVHATRRLRRSQTMAKWAMKLEEYDIEYGMDNFVEGQTHVSTELGKSSMSSNKGTFRAKREGKPHFDDSKKRMTLPNPKEDKSFLEPSFKPEVEQEASTE</sequence>
<feature type="compositionally biased region" description="Basic and acidic residues" evidence="1">
    <location>
        <begin position="341"/>
        <end position="354"/>
    </location>
</feature>
<name>A0A2U1QL00_ARTAN</name>
<evidence type="ECO:0000313" key="2">
    <source>
        <dbReference type="EMBL" id="PWA98691.1"/>
    </source>
</evidence>
<feature type="region of interest" description="Disordered" evidence="1">
    <location>
        <begin position="13"/>
        <end position="34"/>
    </location>
</feature>
<protein>
    <recommendedName>
        <fullName evidence="4">Reverse transcriptase domain-containing protein</fullName>
    </recommendedName>
</protein>
<evidence type="ECO:0000313" key="3">
    <source>
        <dbReference type="Proteomes" id="UP000245207"/>
    </source>
</evidence>
<evidence type="ECO:0008006" key="4">
    <source>
        <dbReference type="Google" id="ProtNLM"/>
    </source>
</evidence>
<feature type="compositionally biased region" description="Polar residues" evidence="1">
    <location>
        <begin position="325"/>
        <end position="337"/>
    </location>
</feature>
<keyword evidence="3" id="KW-1185">Reference proteome</keyword>
<gene>
    <name evidence="2" type="ORF">CTI12_AA012190</name>
</gene>
<dbReference type="Proteomes" id="UP000245207">
    <property type="component" value="Unassembled WGS sequence"/>
</dbReference>
<feature type="region of interest" description="Disordered" evidence="1">
    <location>
        <begin position="325"/>
        <end position="383"/>
    </location>
</feature>
<dbReference type="AlphaFoldDB" id="A0A2U1QL00"/>